<feature type="domain" description="Carrier" evidence="5">
    <location>
        <begin position="788"/>
        <end position="865"/>
    </location>
</feature>
<dbReference type="GO" id="GO:0005737">
    <property type="term" value="C:cytoplasm"/>
    <property type="evidence" value="ECO:0007669"/>
    <property type="project" value="TreeGrafter"/>
</dbReference>
<dbReference type="InterPro" id="IPR036736">
    <property type="entry name" value="ACP-like_sf"/>
</dbReference>
<dbReference type="InterPro" id="IPR020806">
    <property type="entry name" value="PKS_PP-bd"/>
</dbReference>
<dbReference type="EMBL" id="CAJVPA010000239">
    <property type="protein sequence ID" value="CAG8420462.1"/>
    <property type="molecule type" value="Genomic_DNA"/>
</dbReference>
<dbReference type="PROSITE" id="PS00455">
    <property type="entry name" value="AMP_BINDING"/>
    <property type="match status" value="1"/>
</dbReference>
<dbReference type="PANTHER" id="PTHR45527:SF1">
    <property type="entry name" value="FATTY ACID SYNTHASE"/>
    <property type="match status" value="1"/>
</dbReference>
<dbReference type="Gene3D" id="3.30.300.30">
    <property type="match status" value="1"/>
</dbReference>
<comment type="caution">
    <text evidence="6">The sequence shown here is derived from an EMBL/GenBank/DDBJ whole genome shotgun (WGS) entry which is preliminary data.</text>
</comment>
<dbReference type="InterPro" id="IPR009081">
    <property type="entry name" value="PP-bd_ACP"/>
</dbReference>
<dbReference type="GO" id="GO:0031177">
    <property type="term" value="F:phosphopantetheine binding"/>
    <property type="evidence" value="ECO:0007669"/>
    <property type="project" value="InterPro"/>
</dbReference>
<evidence type="ECO:0000256" key="4">
    <source>
        <dbReference type="SAM" id="MobiDB-lite"/>
    </source>
</evidence>
<dbReference type="CDD" id="cd05918">
    <property type="entry name" value="A_NRPS_SidN3_like"/>
    <property type="match status" value="1"/>
</dbReference>
<dbReference type="PROSITE" id="PS50075">
    <property type="entry name" value="CARRIER"/>
    <property type="match status" value="1"/>
</dbReference>
<dbReference type="Pfam" id="PF00668">
    <property type="entry name" value="Condensation"/>
    <property type="match status" value="1"/>
</dbReference>
<protein>
    <recommendedName>
        <fullName evidence="5">Carrier domain-containing protein</fullName>
    </recommendedName>
</protein>
<dbReference type="GO" id="GO:0044550">
    <property type="term" value="P:secondary metabolite biosynthetic process"/>
    <property type="evidence" value="ECO:0007669"/>
    <property type="project" value="TreeGrafter"/>
</dbReference>
<dbReference type="Proteomes" id="UP001152646">
    <property type="component" value="Unassembled WGS sequence"/>
</dbReference>
<name>A0A9W4JUD8_9EURO</name>
<keyword evidence="2" id="KW-0597">Phosphoprotein</keyword>
<dbReference type="InterPro" id="IPR045851">
    <property type="entry name" value="AMP-bd_C_sf"/>
</dbReference>
<dbReference type="NCBIfam" id="TIGR01733">
    <property type="entry name" value="AA-adenyl-dom"/>
    <property type="match status" value="1"/>
</dbReference>
<dbReference type="SUPFAM" id="SSF52777">
    <property type="entry name" value="CoA-dependent acyltransferases"/>
    <property type="match status" value="2"/>
</dbReference>
<dbReference type="InterPro" id="IPR023213">
    <property type="entry name" value="CAT-like_dom_sf"/>
</dbReference>
<evidence type="ECO:0000259" key="5">
    <source>
        <dbReference type="PROSITE" id="PS50075"/>
    </source>
</evidence>
<gene>
    <name evidence="6" type="ORF">PSALAMII_LOCUS10156</name>
</gene>
<proteinExistence type="predicted"/>
<feature type="region of interest" description="Disordered" evidence="4">
    <location>
        <begin position="1"/>
        <end position="20"/>
    </location>
</feature>
<evidence type="ECO:0000313" key="7">
    <source>
        <dbReference type="Proteomes" id="UP001152646"/>
    </source>
</evidence>
<organism evidence="6 7">
    <name type="scientific">Penicillium salamii</name>
    <dbReference type="NCBI Taxonomy" id="1612424"/>
    <lineage>
        <taxon>Eukaryota</taxon>
        <taxon>Fungi</taxon>
        <taxon>Dikarya</taxon>
        <taxon>Ascomycota</taxon>
        <taxon>Pezizomycotina</taxon>
        <taxon>Eurotiomycetes</taxon>
        <taxon>Eurotiomycetidae</taxon>
        <taxon>Eurotiales</taxon>
        <taxon>Aspergillaceae</taxon>
        <taxon>Penicillium</taxon>
    </lineage>
</organism>
<dbReference type="InterPro" id="IPR006162">
    <property type="entry name" value="Ppantetheine_attach_site"/>
</dbReference>
<dbReference type="PROSITE" id="PS00012">
    <property type="entry name" value="PHOSPHOPANTETHEINE"/>
    <property type="match status" value="1"/>
</dbReference>
<dbReference type="Pfam" id="PF00501">
    <property type="entry name" value="AMP-binding"/>
    <property type="match status" value="1"/>
</dbReference>
<dbReference type="PANTHER" id="PTHR45527">
    <property type="entry name" value="NONRIBOSOMAL PEPTIDE SYNTHETASE"/>
    <property type="match status" value="1"/>
</dbReference>
<evidence type="ECO:0000256" key="2">
    <source>
        <dbReference type="ARBA" id="ARBA00022553"/>
    </source>
</evidence>
<dbReference type="SUPFAM" id="SSF47336">
    <property type="entry name" value="ACP-like"/>
    <property type="match status" value="1"/>
</dbReference>
<dbReference type="OrthoDB" id="416786at2759"/>
<dbReference type="Gene3D" id="3.40.50.12780">
    <property type="entry name" value="N-terminal domain of ligase-like"/>
    <property type="match status" value="1"/>
</dbReference>
<dbReference type="GO" id="GO:0043041">
    <property type="term" value="P:amino acid activation for nonribosomal peptide biosynthetic process"/>
    <property type="evidence" value="ECO:0007669"/>
    <property type="project" value="TreeGrafter"/>
</dbReference>
<dbReference type="InterPro" id="IPR042099">
    <property type="entry name" value="ANL_N_sf"/>
</dbReference>
<accession>A0A9W4JUD8</accession>
<dbReference type="FunFam" id="3.40.50.12780:FF:000014">
    <property type="entry name" value="Nonribosomal peptide synthetase 1"/>
    <property type="match status" value="1"/>
</dbReference>
<feature type="compositionally biased region" description="Basic and acidic residues" evidence="4">
    <location>
        <begin position="1"/>
        <end position="10"/>
    </location>
</feature>
<dbReference type="InterPro" id="IPR001242">
    <property type="entry name" value="Condensation_dom"/>
</dbReference>
<sequence length="1351" mass="148996">MHPAEGRTRADSGVSLTTSLSGDKDLPEFSASVALPSHLHLLAKVYGVPESDLIHLAWALVLRSFLGTSSICWSTVNYQNHGTDRNARAMKWECLELNEHHTISSVLQNWQDPSVHRLLSTSQLSGESQNPATIMVVVKKHPFFDTLSPTGSQTGIGIRMCFHPSTEQPWLRVIWHPESKVAGNAFYLTRALENAIHAIFLTPHLEIGNLNLFNIWDHQQILEWNSHYPEETNRLVHDLFKDEVDARPDAHAVAAWDGELTYRELDRLSSRLAGMLQKSFGVTPEIVVALCFEKSVWAIVAMLAVVKAGGAFLHVDPNHPAVRQQAMIKTTAAQLVLCSNQTRSVIFQFIPGLASMVIDRKTFSVEPDHTHQEAFISSQVLSPKNSAYVVCTSGSTGIPKAIVVEHSSLSTSVKAQANAMGIMPGSRVLQYAAYTFDVSVGDIFTALTCGACICIPSEWERSHDLAGAINRLNVNQACLTSTVASILSPAEVPGLEKLTLGGEPATQQCVNIWSGHVALKNVYGPAECTIWCVIQPDLSQDISVSNIGHGIGSRTWIVHPDNHDRLMPVGAVGELLIEGPLVAREYLNDSAKSEAVFLLKPPAWLASFGPTPGGSRFYKTGDLARYGPEGDLLFEGRKDTQVKLRGQRIELSEIEYRLHQAVSDQVAVAVELGCPKDSKAPLLAAFISWDKGLDPQDVKALTSDARQQFQDLVSKTKAIIEQSLPPYMIPSLFIPIQALPLTTSGKLDRKSLRYFCSQYSHEFLRSFDDLNPEMQEQDSSDSDLTAVESANPAEEGLVRLWAQVLEKKSENIRRSDNFLSLGGDSLAAMRLVNIAARDLRLTLTVADVFKSPVLADQAALLRPLIQTKHVASFELMMDADLPIQELVDSVANQCELSSEKVEDIYPCAPYQEEMMRDSLHSERTQMGQEVIQLSSDLDLPRYMNACARIFQRFPILRTRIVEASGKLLQVVVGEDLPWQRPESLAEYLEADAQEKPSLGRPLARWALTSDGTHLILTMHHSIFDGISLGQILGSIYAVYQSIPLPPVNLAFSTLLGKIDPLQTDLSSDSKQFWRSYLSLAPGFNETAPSNDNSGPLPCANSGIQRLVTFQANAVPALQQHGLTEASLVRAAWACTLAKHHQSPESDVIFGTILTGRNIHLPDVDTLVAPTLAHTPIRVRMSSLQHENPAPFLSQIQAEATAMIPFEHDGMDRIRAIDDQVRAACDNMQTLLVIQPIPEGLTLDSKSPFPGLILSGPRVEAREMRHFHWYGLLVECTLLPTNGFLVRMCFDDRLYSPEIVEGLLDDYSQAVHELARGLTGEPFFSNNQRDDSFVSPSEIFPQEETLEGLGCL</sequence>
<reference evidence="6" key="1">
    <citation type="submission" date="2021-07" db="EMBL/GenBank/DDBJ databases">
        <authorList>
            <person name="Branca A.L. A."/>
        </authorList>
    </citation>
    <scope>NUCLEOTIDE SEQUENCE</scope>
</reference>
<dbReference type="FunFam" id="3.30.300.30:FF:000015">
    <property type="entry name" value="Nonribosomal peptide synthase SidD"/>
    <property type="match status" value="1"/>
</dbReference>
<dbReference type="InterPro" id="IPR000873">
    <property type="entry name" value="AMP-dep_synth/lig_dom"/>
</dbReference>
<dbReference type="GO" id="GO:0016874">
    <property type="term" value="F:ligase activity"/>
    <property type="evidence" value="ECO:0007669"/>
    <property type="project" value="UniProtKB-KW"/>
</dbReference>
<dbReference type="Gene3D" id="1.10.1200.10">
    <property type="entry name" value="ACP-like"/>
    <property type="match status" value="1"/>
</dbReference>
<evidence type="ECO:0000256" key="1">
    <source>
        <dbReference type="ARBA" id="ARBA00022450"/>
    </source>
</evidence>
<dbReference type="CDD" id="cd19545">
    <property type="entry name" value="FUM14_C_NRPS-like"/>
    <property type="match status" value="1"/>
</dbReference>
<dbReference type="InterPro" id="IPR020845">
    <property type="entry name" value="AMP-binding_CS"/>
</dbReference>
<dbReference type="Gene3D" id="3.30.559.30">
    <property type="entry name" value="Nonribosomal peptide synthetase, condensation domain"/>
    <property type="match status" value="1"/>
</dbReference>
<evidence type="ECO:0000313" key="6">
    <source>
        <dbReference type="EMBL" id="CAG8420462.1"/>
    </source>
</evidence>
<dbReference type="SUPFAM" id="SSF56801">
    <property type="entry name" value="Acetyl-CoA synthetase-like"/>
    <property type="match status" value="1"/>
</dbReference>
<evidence type="ECO:0000256" key="3">
    <source>
        <dbReference type="ARBA" id="ARBA00022598"/>
    </source>
</evidence>
<keyword evidence="1" id="KW-0596">Phosphopantetheine</keyword>
<dbReference type="Gene3D" id="3.30.559.10">
    <property type="entry name" value="Chloramphenicol acetyltransferase-like domain"/>
    <property type="match status" value="1"/>
</dbReference>
<dbReference type="SMART" id="SM00823">
    <property type="entry name" value="PKS_PP"/>
    <property type="match status" value="1"/>
</dbReference>
<dbReference type="InterPro" id="IPR010071">
    <property type="entry name" value="AA_adenyl_dom"/>
</dbReference>
<keyword evidence="3" id="KW-0436">Ligase</keyword>
<dbReference type="Pfam" id="PF00550">
    <property type="entry name" value="PP-binding"/>
    <property type="match status" value="1"/>
</dbReference>